<comment type="caution">
    <text evidence="1">The sequence shown here is derived from an EMBL/GenBank/DDBJ whole genome shotgun (WGS) entry which is preliminary data.</text>
</comment>
<organism evidence="1 2">
    <name type="scientific">Marasmiellus scandens</name>
    <dbReference type="NCBI Taxonomy" id="2682957"/>
    <lineage>
        <taxon>Eukaryota</taxon>
        <taxon>Fungi</taxon>
        <taxon>Dikarya</taxon>
        <taxon>Basidiomycota</taxon>
        <taxon>Agaricomycotina</taxon>
        <taxon>Agaricomycetes</taxon>
        <taxon>Agaricomycetidae</taxon>
        <taxon>Agaricales</taxon>
        <taxon>Marasmiineae</taxon>
        <taxon>Omphalotaceae</taxon>
        <taxon>Marasmiellus</taxon>
    </lineage>
</organism>
<proteinExistence type="predicted"/>
<dbReference type="Proteomes" id="UP001498398">
    <property type="component" value="Unassembled WGS sequence"/>
</dbReference>
<dbReference type="EMBL" id="JBANRG010000037">
    <property type="protein sequence ID" value="KAK7448933.1"/>
    <property type="molecule type" value="Genomic_DNA"/>
</dbReference>
<gene>
    <name evidence="1" type="ORF">VKT23_013665</name>
</gene>
<name>A0ABR1J893_9AGAR</name>
<feature type="non-terminal residue" evidence="1">
    <location>
        <position position="1"/>
    </location>
</feature>
<reference evidence="1 2" key="1">
    <citation type="submission" date="2024-01" db="EMBL/GenBank/DDBJ databases">
        <title>A draft genome for the cacao thread blight pathogen Marasmiellus scandens.</title>
        <authorList>
            <person name="Baruah I.K."/>
            <person name="Leung J."/>
            <person name="Bukari Y."/>
            <person name="Amoako-Attah I."/>
            <person name="Meinhardt L.W."/>
            <person name="Bailey B.A."/>
            <person name="Cohen S.P."/>
        </authorList>
    </citation>
    <scope>NUCLEOTIDE SEQUENCE [LARGE SCALE GENOMIC DNA]</scope>
    <source>
        <strain evidence="1 2">GH-19</strain>
    </source>
</reference>
<evidence type="ECO:0000313" key="1">
    <source>
        <dbReference type="EMBL" id="KAK7448933.1"/>
    </source>
</evidence>
<sequence>TTSIPGKICELDYKKTHPNAASPAFVNYWKEKSKNKAFKQSYAYKMQELLQKLKQYQAGKSWKTKKKAATAPSTH</sequence>
<protein>
    <submittedName>
        <fullName evidence="1">Uncharacterized protein</fullName>
    </submittedName>
</protein>
<keyword evidence="2" id="KW-1185">Reference proteome</keyword>
<accession>A0ABR1J893</accession>
<evidence type="ECO:0000313" key="2">
    <source>
        <dbReference type="Proteomes" id="UP001498398"/>
    </source>
</evidence>